<dbReference type="Pfam" id="PF00534">
    <property type="entry name" value="Glycos_transf_1"/>
    <property type="match status" value="1"/>
</dbReference>
<protein>
    <submittedName>
        <fullName evidence="2">Glycosyltransferase family 4 protein</fullName>
    </submittedName>
</protein>
<dbReference type="InterPro" id="IPR001296">
    <property type="entry name" value="Glyco_trans_1"/>
</dbReference>
<evidence type="ECO:0000259" key="1">
    <source>
        <dbReference type="Pfam" id="PF00534"/>
    </source>
</evidence>
<sequence>MIYKKILVTGEALFLERHQFLFQAMSTHINNLQFLPRSNEWYETQIPRITLKSILTLLTGSLRKANALFQKNKLAFILKSKRAEYEIHKMKSKPDLVFHLFGTYSPFWDKFDIPYVMYLDYTVALAERNWSEWANFINHQQRQSWLDCENLVYQRAKHIFCMSNIVKQSLIQDYELDSQKITVVGSSGDFIENYNGEKTLGTKRILFNGSDFKRKGGDLVLNAFQKVKQVIPEAKLVIIGKRISVNEDGVENPGHISRSDIHNLFLTTDLVVAPAFCDPFPTFLLEAMNYGIPCIVSANDGMPEIIEHEVNGIVIEQLTADMLASHIINLLSNPLRLESMSQAARSKVKTKFNWNNIAQQIVKTLSN</sequence>
<dbReference type="CDD" id="cd03801">
    <property type="entry name" value="GT4_PimA-like"/>
    <property type="match status" value="1"/>
</dbReference>
<comment type="caution">
    <text evidence="2">The sequence shown here is derived from an EMBL/GenBank/DDBJ whole genome shotgun (WGS) entry which is preliminary data.</text>
</comment>
<dbReference type="PANTHER" id="PTHR12526">
    <property type="entry name" value="GLYCOSYLTRANSFERASE"/>
    <property type="match status" value="1"/>
</dbReference>
<keyword evidence="3" id="KW-1185">Reference proteome</keyword>
<feature type="domain" description="Glycosyl transferase family 1" evidence="1">
    <location>
        <begin position="201"/>
        <end position="346"/>
    </location>
</feature>
<dbReference type="SUPFAM" id="SSF53756">
    <property type="entry name" value="UDP-Glycosyltransferase/glycogen phosphorylase"/>
    <property type="match status" value="1"/>
</dbReference>
<dbReference type="Proteomes" id="UP000629098">
    <property type="component" value="Unassembled WGS sequence"/>
</dbReference>
<name>A0A8J7BYM9_9CYAN</name>
<organism evidence="2 3">
    <name type="scientific">Iningainema tapete BLCC-T55</name>
    <dbReference type="NCBI Taxonomy" id="2748662"/>
    <lineage>
        <taxon>Bacteria</taxon>
        <taxon>Bacillati</taxon>
        <taxon>Cyanobacteriota</taxon>
        <taxon>Cyanophyceae</taxon>
        <taxon>Nostocales</taxon>
        <taxon>Scytonemataceae</taxon>
        <taxon>Iningainema tapete</taxon>
    </lineage>
</organism>
<dbReference type="Gene3D" id="3.40.50.2000">
    <property type="entry name" value="Glycogen Phosphorylase B"/>
    <property type="match status" value="2"/>
</dbReference>
<dbReference type="AlphaFoldDB" id="A0A8J7BYM9"/>
<reference evidence="2" key="1">
    <citation type="submission" date="2020-09" db="EMBL/GenBank/DDBJ databases">
        <title>Iningainema tapete sp. nov. (Scytonemataceae, Cyanobacteria) from greenhouses in central Florida (USA) produces two types of nodularin with biosynthetic potential for microcystin-LR and anabaenopeptins.</title>
        <authorList>
            <person name="Berthold D.E."/>
            <person name="Lefler F.W."/>
            <person name="Huang I.-S."/>
            <person name="Abdulla H."/>
            <person name="Zimba P.V."/>
            <person name="Laughinghouse H.D. IV."/>
        </authorList>
    </citation>
    <scope>NUCLEOTIDE SEQUENCE</scope>
    <source>
        <strain evidence="2">BLCCT55</strain>
    </source>
</reference>
<dbReference type="GO" id="GO:0016757">
    <property type="term" value="F:glycosyltransferase activity"/>
    <property type="evidence" value="ECO:0007669"/>
    <property type="project" value="InterPro"/>
</dbReference>
<dbReference type="EMBL" id="JACXAE010000086">
    <property type="protein sequence ID" value="MBD2776042.1"/>
    <property type="molecule type" value="Genomic_DNA"/>
</dbReference>
<accession>A0A8J7BYM9</accession>
<evidence type="ECO:0000313" key="3">
    <source>
        <dbReference type="Proteomes" id="UP000629098"/>
    </source>
</evidence>
<evidence type="ECO:0000313" key="2">
    <source>
        <dbReference type="EMBL" id="MBD2776042.1"/>
    </source>
</evidence>
<gene>
    <name evidence="2" type="ORF">ICL16_29275</name>
</gene>
<proteinExistence type="predicted"/>
<dbReference type="PANTHER" id="PTHR12526:SF638">
    <property type="entry name" value="SPORE COAT PROTEIN SA"/>
    <property type="match status" value="1"/>
</dbReference>